<dbReference type="FunFam" id="2.40.10.10:FF:000039">
    <property type="entry name" value="Brain-specific serine protease 4"/>
    <property type="match status" value="1"/>
</dbReference>
<dbReference type="KEGG" id="pmua:114581432"/>
<keyword evidence="6" id="KW-1015">Disulfide bond</keyword>
<evidence type="ECO:0000256" key="5">
    <source>
        <dbReference type="ARBA" id="ARBA00022825"/>
    </source>
</evidence>
<keyword evidence="7" id="KW-0325">Glycoprotein</keyword>
<feature type="domain" description="Peptidase S1" evidence="9">
    <location>
        <begin position="30"/>
        <end position="275"/>
    </location>
</feature>
<reference evidence="10" key="3">
    <citation type="submission" date="2025-09" db="UniProtKB">
        <authorList>
            <consortium name="Ensembl"/>
        </authorList>
    </citation>
    <scope>IDENTIFICATION</scope>
</reference>
<dbReference type="GO" id="GO:0005576">
    <property type="term" value="C:extracellular region"/>
    <property type="evidence" value="ECO:0007669"/>
    <property type="project" value="UniProtKB-ARBA"/>
</dbReference>
<accession>A0A670K7K2</accession>
<dbReference type="PROSITE" id="PS00134">
    <property type="entry name" value="TRYPSIN_HIS"/>
    <property type="match status" value="1"/>
</dbReference>
<dbReference type="InterPro" id="IPR001314">
    <property type="entry name" value="Peptidase_S1A"/>
</dbReference>
<sequence>MAVLQTITASPRISSSSFTGCGKPINSPRIVGGQPASNGSWPWQVSILRNLYPICGGSLIAEQWVLSAAHCFYKNMGSMFQYNVLLGAYQLSHVSDNAVISDVEQIILHPDYYNGLSGSSGDIALIKLKSPVKFTNYILPICLPESSTQFPLNESCWVTGWGNIQYGVPLPDPRTLQEVKVPLISREDCNILYNSHPEPSLGWDPIKQDMICAGYPEGGKDSCQGDSGGPLVCQLEGVWTQAGVVSWGVGCAKSNYPGVYILVPSYANWIQDKMGMSGGNESGGNESGGNGSGGKSDQLHNALVVTFTLVSLLLGLL</sequence>
<dbReference type="InterPro" id="IPR043504">
    <property type="entry name" value="Peptidase_S1_PA_chymotrypsin"/>
</dbReference>
<comment type="similarity">
    <text evidence="1">Belongs to the peptidase S1 family. Snake venom subfamily.</text>
</comment>
<dbReference type="PANTHER" id="PTHR24253:SF144">
    <property type="entry name" value="CHYMOTRYPSIN-LIKE PROTEASE CTRL-1-RELATED"/>
    <property type="match status" value="1"/>
</dbReference>
<name>A0A670K7K2_PODMU</name>
<dbReference type="InterPro" id="IPR001254">
    <property type="entry name" value="Trypsin_dom"/>
</dbReference>
<organism evidence="10 11">
    <name type="scientific">Podarcis muralis</name>
    <name type="common">Wall lizard</name>
    <name type="synonym">Lacerta muralis</name>
    <dbReference type="NCBI Taxonomy" id="64176"/>
    <lineage>
        <taxon>Eukaryota</taxon>
        <taxon>Metazoa</taxon>
        <taxon>Chordata</taxon>
        <taxon>Craniata</taxon>
        <taxon>Vertebrata</taxon>
        <taxon>Euteleostomi</taxon>
        <taxon>Lepidosauria</taxon>
        <taxon>Squamata</taxon>
        <taxon>Bifurcata</taxon>
        <taxon>Unidentata</taxon>
        <taxon>Episquamata</taxon>
        <taxon>Laterata</taxon>
        <taxon>Lacertibaenia</taxon>
        <taxon>Lacertidae</taxon>
        <taxon>Podarcis</taxon>
    </lineage>
</organism>
<keyword evidence="4 8" id="KW-0378">Hydrolase</keyword>
<dbReference type="GO" id="GO:0006508">
    <property type="term" value="P:proteolysis"/>
    <property type="evidence" value="ECO:0007669"/>
    <property type="project" value="UniProtKB-KW"/>
</dbReference>
<dbReference type="GeneTree" id="ENSGT00940000154999"/>
<protein>
    <submittedName>
        <fullName evidence="10">Serine protease 27-like</fullName>
    </submittedName>
</protein>
<keyword evidence="3" id="KW-0732">Signal</keyword>
<reference evidence="10" key="2">
    <citation type="submission" date="2025-08" db="UniProtKB">
        <authorList>
            <consortium name="Ensembl"/>
        </authorList>
    </citation>
    <scope>IDENTIFICATION</scope>
</reference>
<dbReference type="OMA" id="YAKWINA"/>
<keyword evidence="5 8" id="KW-0720">Serine protease</keyword>
<dbReference type="SMART" id="SM00020">
    <property type="entry name" value="Tryp_SPc"/>
    <property type="match status" value="1"/>
</dbReference>
<evidence type="ECO:0000256" key="4">
    <source>
        <dbReference type="ARBA" id="ARBA00022801"/>
    </source>
</evidence>
<dbReference type="OrthoDB" id="93664at2759"/>
<reference evidence="10 11" key="1">
    <citation type="journal article" date="2019" name="Proc. Natl. Acad. Sci. U.S.A.">
        <title>Regulatory changes in pterin and carotenoid genes underlie balanced color polymorphisms in the wall lizard.</title>
        <authorList>
            <person name="Andrade P."/>
            <person name="Pinho C."/>
            <person name="Perez I de Lanuza G."/>
            <person name="Afonso S."/>
            <person name="Brejcha J."/>
            <person name="Rubin C.J."/>
            <person name="Wallerman O."/>
            <person name="Pereira P."/>
            <person name="Sabatino S.J."/>
            <person name="Bellati A."/>
            <person name="Pellitteri-Rosa D."/>
            <person name="Bosakova Z."/>
            <person name="Bunikis I."/>
            <person name="Carretero M.A."/>
            <person name="Feiner N."/>
            <person name="Marsik P."/>
            <person name="Pauperio F."/>
            <person name="Salvi D."/>
            <person name="Soler L."/>
            <person name="While G.M."/>
            <person name="Uller T."/>
            <person name="Font E."/>
            <person name="Andersson L."/>
            <person name="Carneiro M."/>
        </authorList>
    </citation>
    <scope>NUCLEOTIDE SEQUENCE</scope>
</reference>
<dbReference type="PANTHER" id="PTHR24253">
    <property type="entry name" value="TRANSMEMBRANE PROTEASE SERINE"/>
    <property type="match status" value="1"/>
</dbReference>
<dbReference type="GO" id="GO:0004252">
    <property type="term" value="F:serine-type endopeptidase activity"/>
    <property type="evidence" value="ECO:0007669"/>
    <property type="project" value="InterPro"/>
</dbReference>
<dbReference type="AlphaFoldDB" id="A0A670K7K2"/>
<dbReference type="Proteomes" id="UP000472272">
    <property type="component" value="Chromosome 13"/>
</dbReference>
<dbReference type="InterPro" id="IPR033116">
    <property type="entry name" value="TRYPSIN_SER"/>
</dbReference>
<evidence type="ECO:0000256" key="2">
    <source>
        <dbReference type="ARBA" id="ARBA00022670"/>
    </source>
</evidence>
<dbReference type="Gene3D" id="2.40.10.10">
    <property type="entry name" value="Trypsin-like serine proteases"/>
    <property type="match status" value="1"/>
</dbReference>
<proteinExistence type="inferred from homology"/>
<dbReference type="PRINTS" id="PR00722">
    <property type="entry name" value="CHYMOTRYPSIN"/>
</dbReference>
<dbReference type="InterPro" id="IPR009003">
    <property type="entry name" value="Peptidase_S1_PA"/>
</dbReference>
<dbReference type="Ensembl" id="ENSPMRT00000034228.1">
    <property type="protein sequence ID" value="ENSPMRP00000032275.1"/>
    <property type="gene ID" value="ENSPMRG00000020920.1"/>
</dbReference>
<dbReference type="GO" id="GO:0035821">
    <property type="term" value="P:modulation of process of another organism"/>
    <property type="evidence" value="ECO:0007669"/>
    <property type="project" value="UniProtKB-ARBA"/>
</dbReference>
<dbReference type="RefSeq" id="XP_028557399.1">
    <property type="nucleotide sequence ID" value="XM_028701566.1"/>
</dbReference>
<gene>
    <name evidence="10" type="primary">LOC114581432</name>
</gene>
<keyword evidence="11" id="KW-1185">Reference proteome</keyword>
<dbReference type="CDD" id="cd00190">
    <property type="entry name" value="Tryp_SPc"/>
    <property type="match status" value="1"/>
</dbReference>
<evidence type="ECO:0000256" key="1">
    <source>
        <dbReference type="ARBA" id="ARBA00009228"/>
    </source>
</evidence>
<dbReference type="PROSITE" id="PS00135">
    <property type="entry name" value="TRYPSIN_SER"/>
    <property type="match status" value="1"/>
</dbReference>
<evidence type="ECO:0000259" key="9">
    <source>
        <dbReference type="PROSITE" id="PS50240"/>
    </source>
</evidence>
<evidence type="ECO:0000256" key="7">
    <source>
        <dbReference type="ARBA" id="ARBA00023180"/>
    </source>
</evidence>
<evidence type="ECO:0000313" key="10">
    <source>
        <dbReference type="Ensembl" id="ENSPMRP00000032275.1"/>
    </source>
</evidence>
<keyword evidence="2 8" id="KW-0645">Protease</keyword>
<dbReference type="PROSITE" id="PS50240">
    <property type="entry name" value="TRYPSIN_DOM"/>
    <property type="match status" value="1"/>
</dbReference>
<dbReference type="Pfam" id="PF00089">
    <property type="entry name" value="Trypsin"/>
    <property type="match status" value="1"/>
</dbReference>
<dbReference type="GeneID" id="114581432"/>
<evidence type="ECO:0000256" key="3">
    <source>
        <dbReference type="ARBA" id="ARBA00022729"/>
    </source>
</evidence>
<dbReference type="InterPro" id="IPR018114">
    <property type="entry name" value="TRYPSIN_HIS"/>
</dbReference>
<evidence type="ECO:0000256" key="8">
    <source>
        <dbReference type="RuleBase" id="RU363034"/>
    </source>
</evidence>
<dbReference type="SUPFAM" id="SSF50494">
    <property type="entry name" value="Trypsin-like serine proteases"/>
    <property type="match status" value="1"/>
</dbReference>
<evidence type="ECO:0000313" key="11">
    <source>
        <dbReference type="Proteomes" id="UP000472272"/>
    </source>
</evidence>
<evidence type="ECO:0000256" key="6">
    <source>
        <dbReference type="ARBA" id="ARBA00023157"/>
    </source>
</evidence>